<organism evidence="9 10">
    <name type="scientific">Extremus antarcticus</name>
    <dbReference type="NCBI Taxonomy" id="702011"/>
    <lineage>
        <taxon>Eukaryota</taxon>
        <taxon>Fungi</taxon>
        <taxon>Dikarya</taxon>
        <taxon>Ascomycota</taxon>
        <taxon>Pezizomycotina</taxon>
        <taxon>Dothideomycetes</taxon>
        <taxon>Dothideomycetidae</taxon>
        <taxon>Mycosphaerellales</taxon>
        <taxon>Extremaceae</taxon>
        <taxon>Extremus</taxon>
    </lineage>
</organism>
<evidence type="ECO:0000313" key="9">
    <source>
        <dbReference type="EMBL" id="KAK3046395.1"/>
    </source>
</evidence>
<evidence type="ECO:0008006" key="11">
    <source>
        <dbReference type="Google" id="ProtNLM"/>
    </source>
</evidence>
<reference evidence="9" key="1">
    <citation type="submission" date="2023-04" db="EMBL/GenBank/DDBJ databases">
        <title>Black Yeasts Isolated from many extreme environments.</title>
        <authorList>
            <person name="Coleine C."/>
            <person name="Stajich J.E."/>
            <person name="Selbmann L."/>
        </authorList>
    </citation>
    <scope>NUCLEOTIDE SEQUENCE</scope>
    <source>
        <strain evidence="9">CCFEE 5312</strain>
    </source>
</reference>
<evidence type="ECO:0000313" key="10">
    <source>
        <dbReference type="Proteomes" id="UP001271007"/>
    </source>
</evidence>
<dbReference type="PANTHER" id="PTHR10696">
    <property type="entry name" value="GAMMA-BUTYROBETAINE HYDROXYLASE-RELATED"/>
    <property type="match status" value="1"/>
</dbReference>
<accession>A0AAJ0G7B0</accession>
<evidence type="ECO:0000259" key="7">
    <source>
        <dbReference type="Pfam" id="PF02668"/>
    </source>
</evidence>
<comment type="cofactor">
    <cofactor evidence="1">
        <name>Fe(2+)</name>
        <dbReference type="ChEBI" id="CHEBI:29033"/>
    </cofactor>
</comment>
<comment type="similarity">
    <text evidence="2">Belongs to the gamma-BBH/TMLD family.</text>
</comment>
<dbReference type="EMBL" id="JAWDJX010000095">
    <property type="protein sequence ID" value="KAK3046395.1"/>
    <property type="molecule type" value="Genomic_DNA"/>
</dbReference>
<evidence type="ECO:0000256" key="5">
    <source>
        <dbReference type="ARBA" id="ARBA00023002"/>
    </source>
</evidence>
<evidence type="ECO:0000256" key="2">
    <source>
        <dbReference type="ARBA" id="ARBA00008654"/>
    </source>
</evidence>
<dbReference type="InterPro" id="IPR042098">
    <property type="entry name" value="TauD-like_sf"/>
</dbReference>
<keyword evidence="3" id="KW-0479">Metal-binding</keyword>
<evidence type="ECO:0000256" key="3">
    <source>
        <dbReference type="ARBA" id="ARBA00022723"/>
    </source>
</evidence>
<dbReference type="InterPro" id="IPR003819">
    <property type="entry name" value="TauD/TfdA-like"/>
</dbReference>
<dbReference type="SUPFAM" id="SSF51197">
    <property type="entry name" value="Clavaminate synthase-like"/>
    <property type="match status" value="1"/>
</dbReference>
<dbReference type="AlphaFoldDB" id="A0AAJ0G7B0"/>
<keyword evidence="5" id="KW-0560">Oxidoreductase</keyword>
<dbReference type="InterPro" id="IPR038492">
    <property type="entry name" value="GBBH-like_N_sf"/>
</dbReference>
<evidence type="ECO:0000256" key="6">
    <source>
        <dbReference type="ARBA" id="ARBA00023004"/>
    </source>
</evidence>
<proteinExistence type="inferred from homology"/>
<dbReference type="InterPro" id="IPR010376">
    <property type="entry name" value="GBBH-like_N"/>
</dbReference>
<dbReference type="PANTHER" id="PTHR10696:SF25">
    <property type="entry name" value="OXIDOREDUCTASE AIM17-RELATED"/>
    <property type="match status" value="1"/>
</dbReference>
<sequence>MTAPSPSIMPAKEDEWRKFSPMLLRDLCQCAACIHHSTRQKLFSTTDIPRDIRVQSIAPNPTSTDVVDILWDGDVPGYDAGHITSLDTQWLRDICKDGAIPGPFQGRPMQAAPWNAQTLSPREFEYDEYMRDDTVLYSATEQLQTHGLVFITNVPSSEKSVSAIAERIGPLKSTFYGDTWDVRTVPSAINAAYTSSDLGFHSDLLYFQNPAHIQLLHCMQASCTGGASVFVDAFKCAVDLYTADPDAFDILATLLVNYHYKHPDSNLYSATKPVIETRPNRIGDVVYHSLPEFLDAWQKNREHLRQSVGTEISSLRVMDCLEKINWGPPFMAPFSLQPESMEQARSCATVVESLNWKIDAWHVAAQKFSDLLHQRENLYERTMQPGDCVLFDNTRILHARGAFDSTDVEKVRWLRGTYLDKEPFLSKLRVLKNKFGNVGRL</sequence>
<comment type="caution">
    <text evidence="9">The sequence shown here is derived from an EMBL/GenBank/DDBJ whole genome shotgun (WGS) entry which is preliminary data.</text>
</comment>
<keyword evidence="10" id="KW-1185">Reference proteome</keyword>
<keyword evidence="4" id="KW-0223">Dioxygenase</keyword>
<evidence type="ECO:0000259" key="8">
    <source>
        <dbReference type="Pfam" id="PF06155"/>
    </source>
</evidence>
<feature type="domain" description="TauD/TfdA-like" evidence="7">
    <location>
        <begin position="115"/>
        <end position="418"/>
    </location>
</feature>
<dbReference type="InterPro" id="IPR050411">
    <property type="entry name" value="AlphaKG_dependent_hydroxylases"/>
</dbReference>
<dbReference type="GO" id="GO:0016706">
    <property type="term" value="F:2-oxoglutarate-dependent dioxygenase activity"/>
    <property type="evidence" value="ECO:0007669"/>
    <property type="project" value="UniProtKB-ARBA"/>
</dbReference>
<dbReference type="GO" id="GO:0005739">
    <property type="term" value="C:mitochondrion"/>
    <property type="evidence" value="ECO:0007669"/>
    <property type="project" value="TreeGrafter"/>
</dbReference>
<dbReference type="Pfam" id="PF02668">
    <property type="entry name" value="TauD"/>
    <property type="match status" value="1"/>
</dbReference>
<dbReference type="GO" id="GO:0046872">
    <property type="term" value="F:metal ion binding"/>
    <property type="evidence" value="ECO:0007669"/>
    <property type="project" value="UniProtKB-KW"/>
</dbReference>
<dbReference type="GO" id="GO:0045329">
    <property type="term" value="P:carnitine biosynthetic process"/>
    <property type="evidence" value="ECO:0007669"/>
    <property type="project" value="TreeGrafter"/>
</dbReference>
<dbReference type="Gene3D" id="3.60.130.10">
    <property type="entry name" value="Clavaminate synthase-like"/>
    <property type="match status" value="1"/>
</dbReference>
<evidence type="ECO:0000256" key="4">
    <source>
        <dbReference type="ARBA" id="ARBA00022964"/>
    </source>
</evidence>
<gene>
    <name evidence="9" type="ORF">LTR09_012115</name>
</gene>
<dbReference type="Gene3D" id="3.30.2020.30">
    <property type="match status" value="1"/>
</dbReference>
<name>A0AAJ0G7B0_9PEZI</name>
<dbReference type="Pfam" id="PF06155">
    <property type="entry name" value="GBBH-like_N"/>
    <property type="match status" value="1"/>
</dbReference>
<dbReference type="Proteomes" id="UP001271007">
    <property type="component" value="Unassembled WGS sequence"/>
</dbReference>
<keyword evidence="6" id="KW-0408">Iron</keyword>
<protein>
    <recommendedName>
        <fullName evidence="11">Gamma-butyrobetaine dioxygenase</fullName>
    </recommendedName>
</protein>
<evidence type="ECO:0000256" key="1">
    <source>
        <dbReference type="ARBA" id="ARBA00001954"/>
    </source>
</evidence>
<feature type="domain" description="Gamma-butyrobetaine hydroxylase-like N-terminal" evidence="8">
    <location>
        <begin position="14"/>
        <end position="72"/>
    </location>
</feature>